<dbReference type="Pfam" id="PF22725">
    <property type="entry name" value="GFO_IDH_MocA_C3"/>
    <property type="match status" value="1"/>
</dbReference>
<name>A0A139SQC7_9BACT</name>
<proteinExistence type="predicted"/>
<dbReference type="OrthoDB" id="2514745at2"/>
<dbReference type="GO" id="GO:0000166">
    <property type="term" value="F:nucleotide binding"/>
    <property type="evidence" value="ECO:0007669"/>
    <property type="project" value="InterPro"/>
</dbReference>
<accession>A0A139SQC7</accession>
<dbReference type="PANTHER" id="PTHR43818:SF11">
    <property type="entry name" value="BCDNA.GH03377"/>
    <property type="match status" value="1"/>
</dbReference>
<protein>
    <recommendedName>
        <fullName evidence="6">Gfo/Idh/MocA-like oxidoreductase N-terminal domain-containing protein</fullName>
    </recommendedName>
</protein>
<evidence type="ECO:0000313" key="4">
    <source>
        <dbReference type="EMBL" id="KXU36737.1"/>
    </source>
</evidence>
<dbReference type="InterPro" id="IPR055170">
    <property type="entry name" value="GFO_IDH_MocA-like_dom"/>
</dbReference>
<sequence length="352" mass="38274">MLNIAVIGCGVIAQQHLRGIAKLKTARAVAVCDVRPEVAQKTAQDHAVPRWSTDASELFADPEIHAVILALPTNLRTPLALEAFKHGKHVLVEKPVAMNLAEARTLVEAQGDRVGACCSSRFRSFASAKAAADYIRGGGLGTIRTITCRAVFKPADDAPTSPPPPWRLRRDLNGGGIFVNWGCYDLDYLLGMLDFQLTPQFALAKAWPVPTAFKAYAAEGSDAETHITALVTFAEGCVLTYERAEFSSLPPTTLWQICGDKGALDLKMLEPTQSNIVLTEPRQGGGIQTRVLWEGEPGTRGHEHDEVVRDFVEAIVDKRKPNTTLKEALLFARIADKLYESIDTGSPVSFAE</sequence>
<dbReference type="Gene3D" id="3.40.50.720">
    <property type="entry name" value="NAD(P)-binding Rossmann-like Domain"/>
    <property type="match status" value="1"/>
</dbReference>
<dbReference type="GO" id="GO:0016491">
    <property type="term" value="F:oxidoreductase activity"/>
    <property type="evidence" value="ECO:0007669"/>
    <property type="project" value="UniProtKB-KW"/>
</dbReference>
<dbReference type="SUPFAM" id="SSF51735">
    <property type="entry name" value="NAD(P)-binding Rossmann-fold domains"/>
    <property type="match status" value="1"/>
</dbReference>
<feature type="domain" description="GFO/IDH/MocA-like oxidoreductase" evidence="3">
    <location>
        <begin position="130"/>
        <end position="264"/>
    </location>
</feature>
<evidence type="ECO:0000259" key="3">
    <source>
        <dbReference type="Pfam" id="PF22725"/>
    </source>
</evidence>
<feature type="domain" description="Gfo/Idh/MocA-like oxidoreductase N-terminal" evidence="2">
    <location>
        <begin position="2"/>
        <end position="109"/>
    </location>
</feature>
<evidence type="ECO:0000313" key="5">
    <source>
        <dbReference type="Proteomes" id="UP000071392"/>
    </source>
</evidence>
<keyword evidence="1" id="KW-0560">Oxidoreductase</keyword>
<reference evidence="4 5" key="1">
    <citation type="submission" date="2016-02" db="EMBL/GenBank/DDBJ databases">
        <authorList>
            <person name="Wen L."/>
            <person name="He K."/>
            <person name="Yang H."/>
        </authorList>
    </citation>
    <scope>NUCLEOTIDE SEQUENCE [LARGE SCALE GENOMIC DNA]</scope>
    <source>
        <strain evidence="4 5">CV41</strain>
    </source>
</reference>
<dbReference type="PANTHER" id="PTHR43818">
    <property type="entry name" value="BCDNA.GH03377"/>
    <property type="match status" value="1"/>
</dbReference>
<dbReference type="STRING" id="1548208.AXK12_03005"/>
<comment type="caution">
    <text evidence="4">The sequence shown here is derived from an EMBL/GenBank/DDBJ whole genome shotgun (WGS) entry which is preliminary data.</text>
</comment>
<dbReference type="InterPro" id="IPR000683">
    <property type="entry name" value="Gfo/Idh/MocA-like_OxRdtase_N"/>
</dbReference>
<dbReference type="AlphaFoldDB" id="A0A139SQC7"/>
<dbReference type="InterPro" id="IPR050463">
    <property type="entry name" value="Gfo/Idh/MocA_oxidrdct_glycsds"/>
</dbReference>
<dbReference type="Proteomes" id="UP000071392">
    <property type="component" value="Unassembled WGS sequence"/>
</dbReference>
<keyword evidence="5" id="KW-1185">Reference proteome</keyword>
<dbReference type="Pfam" id="PF01408">
    <property type="entry name" value="GFO_IDH_MocA"/>
    <property type="match status" value="1"/>
</dbReference>
<dbReference type="EMBL" id="LSZP01000020">
    <property type="protein sequence ID" value="KXU36737.1"/>
    <property type="molecule type" value="Genomic_DNA"/>
</dbReference>
<evidence type="ECO:0000259" key="2">
    <source>
        <dbReference type="Pfam" id="PF01408"/>
    </source>
</evidence>
<dbReference type="InterPro" id="IPR036291">
    <property type="entry name" value="NAD(P)-bd_dom_sf"/>
</dbReference>
<evidence type="ECO:0008006" key="6">
    <source>
        <dbReference type="Google" id="ProtNLM"/>
    </source>
</evidence>
<dbReference type="RefSeq" id="WP_068711172.1">
    <property type="nucleotide sequence ID" value="NZ_LSZP01000020.1"/>
</dbReference>
<organism evidence="4 5">
    <name type="scientific">Cephaloticoccus capnophilus</name>
    <dbReference type="NCBI Taxonomy" id="1548208"/>
    <lineage>
        <taxon>Bacteria</taxon>
        <taxon>Pseudomonadati</taxon>
        <taxon>Verrucomicrobiota</taxon>
        <taxon>Opitutia</taxon>
        <taxon>Opitutales</taxon>
        <taxon>Opitutaceae</taxon>
        <taxon>Cephaloticoccus</taxon>
    </lineage>
</organism>
<dbReference type="SUPFAM" id="SSF55347">
    <property type="entry name" value="Glyceraldehyde-3-phosphate dehydrogenase-like, C-terminal domain"/>
    <property type="match status" value="1"/>
</dbReference>
<dbReference type="Gene3D" id="3.30.360.10">
    <property type="entry name" value="Dihydrodipicolinate Reductase, domain 2"/>
    <property type="match status" value="1"/>
</dbReference>
<evidence type="ECO:0000256" key="1">
    <source>
        <dbReference type="ARBA" id="ARBA00023002"/>
    </source>
</evidence>
<gene>
    <name evidence="4" type="ORF">AXK12_03005</name>
</gene>